<organism evidence="1 2">
    <name type="scientific">Pseudomonas fluorescens</name>
    <dbReference type="NCBI Taxonomy" id="294"/>
    <lineage>
        <taxon>Bacteria</taxon>
        <taxon>Pseudomonadati</taxon>
        <taxon>Pseudomonadota</taxon>
        <taxon>Gammaproteobacteria</taxon>
        <taxon>Pseudomonadales</taxon>
        <taxon>Pseudomonadaceae</taxon>
        <taxon>Pseudomonas</taxon>
    </lineage>
</organism>
<dbReference type="Proteomes" id="UP000381378">
    <property type="component" value="Unassembled WGS sequence"/>
</dbReference>
<gene>
    <name evidence="1" type="ORF">PS928_02275</name>
</gene>
<dbReference type="EMBL" id="CABVJF010000007">
    <property type="protein sequence ID" value="VVP97833.1"/>
    <property type="molecule type" value="Genomic_DNA"/>
</dbReference>
<protein>
    <submittedName>
        <fullName evidence="1">Uncharacterized protein</fullName>
    </submittedName>
</protein>
<reference evidence="1 2" key="1">
    <citation type="submission" date="2019-09" db="EMBL/GenBank/DDBJ databases">
        <authorList>
            <person name="Chandra G."/>
            <person name="Truman W A."/>
        </authorList>
    </citation>
    <scope>NUCLEOTIDE SEQUENCE [LARGE SCALE GENOMIC DNA]</scope>
    <source>
        <strain evidence="1">PS928</strain>
    </source>
</reference>
<evidence type="ECO:0000313" key="1">
    <source>
        <dbReference type="EMBL" id="VVP97833.1"/>
    </source>
</evidence>
<proteinExistence type="predicted"/>
<accession>A0A5E7TQ34</accession>
<name>A0A5E7TQ34_PSEFL</name>
<sequence>MIYTVTLCLSYPAHPVSKLLIARLHPPSSVLIVNGSKPLR</sequence>
<dbReference type="AlphaFoldDB" id="A0A5E7TQ34"/>
<evidence type="ECO:0000313" key="2">
    <source>
        <dbReference type="Proteomes" id="UP000381378"/>
    </source>
</evidence>